<evidence type="ECO:0000256" key="7">
    <source>
        <dbReference type="ARBA" id="ARBA00023145"/>
    </source>
</evidence>
<keyword evidence="7" id="KW-0865">Zymogen</keyword>
<organism evidence="11 12">
    <name type="scientific">Akanthomyces lecanii RCEF 1005</name>
    <dbReference type="NCBI Taxonomy" id="1081108"/>
    <lineage>
        <taxon>Eukaryota</taxon>
        <taxon>Fungi</taxon>
        <taxon>Dikarya</taxon>
        <taxon>Ascomycota</taxon>
        <taxon>Pezizomycotina</taxon>
        <taxon>Sordariomycetes</taxon>
        <taxon>Hypocreomycetidae</taxon>
        <taxon>Hypocreales</taxon>
        <taxon>Cordycipitaceae</taxon>
        <taxon>Akanthomyces</taxon>
        <taxon>Cordyceps confragosa</taxon>
    </lineage>
</organism>
<dbReference type="STRING" id="1081108.A0A168AW96"/>
<comment type="caution">
    <text evidence="11">The sequence shown here is derived from an EMBL/GenBank/DDBJ whole genome shotgun (WGS) entry which is preliminary data.</text>
</comment>
<dbReference type="GO" id="GO:0006508">
    <property type="term" value="P:proteolysis"/>
    <property type="evidence" value="ECO:0007669"/>
    <property type="project" value="UniProtKB-KW"/>
</dbReference>
<dbReference type="Proteomes" id="UP000076881">
    <property type="component" value="Unassembled WGS sequence"/>
</dbReference>
<dbReference type="PANTHER" id="PTHR14218">
    <property type="entry name" value="PROTEASE S8 TRIPEPTIDYL PEPTIDASE I CLN2"/>
    <property type="match status" value="1"/>
</dbReference>
<dbReference type="EMBL" id="AZHF01000011">
    <property type="protein sequence ID" value="OAA69275.1"/>
    <property type="molecule type" value="Genomic_DNA"/>
</dbReference>
<evidence type="ECO:0000313" key="11">
    <source>
        <dbReference type="EMBL" id="OAA69275.1"/>
    </source>
</evidence>
<name>A0A168AW96_CORDF</name>
<dbReference type="CDD" id="cd11377">
    <property type="entry name" value="Pro-peptidase_S53"/>
    <property type="match status" value="1"/>
</dbReference>
<dbReference type="Gene3D" id="3.40.50.200">
    <property type="entry name" value="Peptidase S8/S53 domain"/>
    <property type="match status" value="1"/>
</dbReference>
<reference evidence="11 12" key="1">
    <citation type="journal article" date="2016" name="Genome Biol. Evol.">
        <title>Divergent and convergent evolution of fungal pathogenicity.</title>
        <authorList>
            <person name="Shang Y."/>
            <person name="Xiao G."/>
            <person name="Zheng P."/>
            <person name="Cen K."/>
            <person name="Zhan S."/>
            <person name="Wang C."/>
        </authorList>
    </citation>
    <scope>NUCLEOTIDE SEQUENCE [LARGE SCALE GENOMIC DNA]</scope>
    <source>
        <strain evidence="11 12">RCEF 1005</strain>
    </source>
</reference>
<evidence type="ECO:0000256" key="2">
    <source>
        <dbReference type="ARBA" id="ARBA00022670"/>
    </source>
</evidence>
<feature type="binding site" evidence="8">
    <location>
        <position position="609"/>
    </location>
    <ligand>
        <name>Ca(2+)</name>
        <dbReference type="ChEBI" id="CHEBI:29108"/>
    </ligand>
</feature>
<keyword evidence="9" id="KW-0732">Signal</keyword>
<feature type="signal peptide" evidence="9">
    <location>
        <begin position="1"/>
        <end position="17"/>
    </location>
</feature>
<comment type="cofactor">
    <cofactor evidence="8">
        <name>Ca(2+)</name>
        <dbReference type="ChEBI" id="CHEBI:29108"/>
    </cofactor>
    <text evidence="8">Binds 1 Ca(2+) ion per subunit.</text>
</comment>
<feature type="active site" description="Charge relay system" evidence="8">
    <location>
        <position position="300"/>
    </location>
</feature>
<proteinExistence type="predicted"/>
<evidence type="ECO:0000256" key="1">
    <source>
        <dbReference type="ARBA" id="ARBA00004239"/>
    </source>
</evidence>
<dbReference type="GO" id="GO:0008240">
    <property type="term" value="F:tripeptidyl-peptidase activity"/>
    <property type="evidence" value="ECO:0007669"/>
    <property type="project" value="TreeGrafter"/>
</dbReference>
<evidence type="ECO:0000313" key="12">
    <source>
        <dbReference type="Proteomes" id="UP000076881"/>
    </source>
</evidence>
<dbReference type="AlphaFoldDB" id="A0A168AW96"/>
<dbReference type="GO" id="GO:0046872">
    <property type="term" value="F:metal ion binding"/>
    <property type="evidence" value="ECO:0007669"/>
    <property type="project" value="UniProtKB-UniRule"/>
</dbReference>
<dbReference type="SMART" id="SM00944">
    <property type="entry name" value="Pro-kuma_activ"/>
    <property type="match status" value="1"/>
</dbReference>
<accession>A0A168AW96</accession>
<dbReference type="InterPro" id="IPR030400">
    <property type="entry name" value="Sedolisin_dom"/>
</dbReference>
<gene>
    <name evidence="11" type="ORF">LEL_10151</name>
</gene>
<sequence length="630" mass="69212">MKSISLFLLGLAASATATRVAQAPHVVHERRSSIVKSNFAKRDAAPANDRVQVRVALKQRNLEKGMEYLMAVSDPDSPDFGKHYSVEQVVELFKPADESVDTVKRWLVDSGISHDAIVVPRSRGSVHFSTTIDRLENILQANYHVYHHARSDGDHIGTDEYSLPQDISDVVDFIVPGLAMMRKRADNGARNKLPRRRIPHALARASNSSFWNNPDGSPKKCSQVVTPACIRAMYNIPEGTLSDPSNKMGIFQHEDQMYAQEDLNDFFTRFAPQIPNGTHPIANLIGNATANTTLDKAGKEATLDYQMAYPVIWPQQIVDFQNEYNPNFPHNYLDFFLDAIDGSFCDYEGGDDPAVDGVPSVHQCGIFKPTNVISISYGVPEKDTPVKYQKRQCDEFMKLGLRGTSLFLASGDAGVAEEGCLGENKTVFVADQSSGCPYMTSVGSTQIVKDGDAGDEEMVTYWFSPGGGFSNIFPRPEYQNHAVNRYFKSHDPGFANYTTVDRKIPYESGGVYNGAGRGYPDISAAGDFGLVWFQGAPALLGGTSMSAPIVGAMVNLINEERIKIGKGPVGFINPTLYKYEEMFRDVVKGAMTLGGLCDGKGFSATRGWDPVTGMGVPRYEKMLEVFLGLP</sequence>
<dbReference type="GO" id="GO:0004252">
    <property type="term" value="F:serine-type endopeptidase activity"/>
    <property type="evidence" value="ECO:0007669"/>
    <property type="project" value="UniProtKB-UniRule"/>
</dbReference>
<evidence type="ECO:0000256" key="9">
    <source>
        <dbReference type="SAM" id="SignalP"/>
    </source>
</evidence>
<feature type="active site" description="Charge relay system" evidence="8">
    <location>
        <position position="544"/>
    </location>
</feature>
<protein>
    <submittedName>
        <fullName evidence="11">Peptidase S8/S53, subtilisin/kexin/sedolisin</fullName>
    </submittedName>
</protein>
<keyword evidence="4 8" id="KW-0378">Hydrolase</keyword>
<dbReference type="Pfam" id="PF09286">
    <property type="entry name" value="Pro-kuma_activ"/>
    <property type="match status" value="1"/>
</dbReference>
<dbReference type="GO" id="GO:0005576">
    <property type="term" value="C:extracellular region"/>
    <property type="evidence" value="ECO:0007669"/>
    <property type="project" value="UniProtKB-SubCell"/>
</dbReference>
<dbReference type="InterPro" id="IPR050819">
    <property type="entry name" value="Tripeptidyl-peptidase_I"/>
</dbReference>
<dbReference type="CDD" id="cd04056">
    <property type="entry name" value="Peptidases_S53"/>
    <property type="match status" value="1"/>
</dbReference>
<keyword evidence="5 8" id="KW-0720">Serine protease</keyword>
<keyword evidence="3 8" id="KW-0479">Metal-binding</keyword>
<feature type="active site" description="Charge relay system" evidence="8">
    <location>
        <position position="304"/>
    </location>
</feature>
<evidence type="ECO:0000256" key="5">
    <source>
        <dbReference type="ARBA" id="ARBA00022825"/>
    </source>
</evidence>
<feature type="binding site" evidence="8">
    <location>
        <position position="586"/>
    </location>
    <ligand>
        <name>Ca(2+)</name>
        <dbReference type="ChEBI" id="CHEBI:29108"/>
    </ligand>
</feature>
<evidence type="ECO:0000256" key="6">
    <source>
        <dbReference type="ARBA" id="ARBA00022837"/>
    </source>
</evidence>
<dbReference type="PROSITE" id="PS51695">
    <property type="entry name" value="SEDOLISIN"/>
    <property type="match status" value="1"/>
</dbReference>
<evidence type="ECO:0000259" key="10">
    <source>
        <dbReference type="PROSITE" id="PS51695"/>
    </source>
</evidence>
<dbReference type="PANTHER" id="PTHR14218:SF19">
    <property type="entry name" value="SERINE PROTEASE AORO, PUTATIVE (AFU_ORTHOLOGUE AFUA_6G10250)-RELATED"/>
    <property type="match status" value="1"/>
</dbReference>
<keyword evidence="12" id="KW-1185">Reference proteome</keyword>
<dbReference type="InterPro" id="IPR036852">
    <property type="entry name" value="Peptidase_S8/S53_dom_sf"/>
</dbReference>
<dbReference type="OrthoDB" id="409122at2759"/>
<feature type="chain" id="PRO_5007895449" evidence="9">
    <location>
        <begin position="18"/>
        <end position="630"/>
    </location>
</feature>
<evidence type="ECO:0000256" key="8">
    <source>
        <dbReference type="PROSITE-ProRule" id="PRU01032"/>
    </source>
</evidence>
<dbReference type="SUPFAM" id="SSF54897">
    <property type="entry name" value="Protease propeptides/inhibitors"/>
    <property type="match status" value="1"/>
</dbReference>
<comment type="subcellular location">
    <subcellularLocation>
        <location evidence="1">Secreted</location>
        <location evidence="1">Extracellular space</location>
    </subcellularLocation>
</comment>
<keyword evidence="2 8" id="KW-0645">Protease</keyword>
<evidence type="ECO:0000256" key="4">
    <source>
        <dbReference type="ARBA" id="ARBA00022801"/>
    </source>
</evidence>
<evidence type="ECO:0000256" key="3">
    <source>
        <dbReference type="ARBA" id="ARBA00022723"/>
    </source>
</evidence>
<dbReference type="InterPro" id="IPR015366">
    <property type="entry name" value="S53_propep"/>
</dbReference>
<feature type="domain" description="Peptidase S53" evidence="10">
    <location>
        <begin position="224"/>
        <end position="629"/>
    </location>
</feature>
<dbReference type="SUPFAM" id="SSF52743">
    <property type="entry name" value="Subtilisin-like"/>
    <property type="match status" value="1"/>
</dbReference>
<feature type="binding site" evidence="8">
    <location>
        <position position="585"/>
    </location>
    <ligand>
        <name>Ca(2+)</name>
        <dbReference type="ChEBI" id="CHEBI:29108"/>
    </ligand>
</feature>
<feature type="binding site" evidence="8">
    <location>
        <position position="607"/>
    </location>
    <ligand>
        <name>Ca(2+)</name>
        <dbReference type="ChEBI" id="CHEBI:29108"/>
    </ligand>
</feature>
<keyword evidence="6 8" id="KW-0106">Calcium</keyword>